<protein>
    <submittedName>
        <fullName evidence="1">Uncharacterized protein</fullName>
    </submittedName>
</protein>
<gene>
    <name evidence="1" type="ORF">DPMN_121305</name>
</gene>
<dbReference type="AlphaFoldDB" id="A0A9D4GQA2"/>
<keyword evidence="2" id="KW-1185">Reference proteome</keyword>
<dbReference type="Proteomes" id="UP000828390">
    <property type="component" value="Unassembled WGS sequence"/>
</dbReference>
<reference evidence="1" key="1">
    <citation type="journal article" date="2019" name="bioRxiv">
        <title>The Genome of the Zebra Mussel, Dreissena polymorpha: A Resource for Invasive Species Research.</title>
        <authorList>
            <person name="McCartney M.A."/>
            <person name="Auch B."/>
            <person name="Kono T."/>
            <person name="Mallez S."/>
            <person name="Zhang Y."/>
            <person name="Obille A."/>
            <person name="Becker A."/>
            <person name="Abrahante J.E."/>
            <person name="Garbe J."/>
            <person name="Badalamenti J.P."/>
            <person name="Herman A."/>
            <person name="Mangelson H."/>
            <person name="Liachko I."/>
            <person name="Sullivan S."/>
            <person name="Sone E.D."/>
            <person name="Koren S."/>
            <person name="Silverstein K.A.T."/>
            <person name="Beckman K.B."/>
            <person name="Gohl D.M."/>
        </authorList>
    </citation>
    <scope>NUCLEOTIDE SEQUENCE</scope>
    <source>
        <strain evidence="1">Duluth1</strain>
        <tissue evidence="1">Whole animal</tissue>
    </source>
</reference>
<name>A0A9D4GQA2_DREPO</name>
<proteinExistence type="predicted"/>
<evidence type="ECO:0000313" key="2">
    <source>
        <dbReference type="Proteomes" id="UP000828390"/>
    </source>
</evidence>
<organism evidence="1 2">
    <name type="scientific">Dreissena polymorpha</name>
    <name type="common">Zebra mussel</name>
    <name type="synonym">Mytilus polymorpha</name>
    <dbReference type="NCBI Taxonomy" id="45954"/>
    <lineage>
        <taxon>Eukaryota</taxon>
        <taxon>Metazoa</taxon>
        <taxon>Spiralia</taxon>
        <taxon>Lophotrochozoa</taxon>
        <taxon>Mollusca</taxon>
        <taxon>Bivalvia</taxon>
        <taxon>Autobranchia</taxon>
        <taxon>Heteroconchia</taxon>
        <taxon>Euheterodonta</taxon>
        <taxon>Imparidentia</taxon>
        <taxon>Neoheterodontei</taxon>
        <taxon>Myida</taxon>
        <taxon>Dreissenoidea</taxon>
        <taxon>Dreissenidae</taxon>
        <taxon>Dreissena</taxon>
    </lineage>
</organism>
<reference evidence="1" key="2">
    <citation type="submission" date="2020-11" db="EMBL/GenBank/DDBJ databases">
        <authorList>
            <person name="McCartney M.A."/>
            <person name="Auch B."/>
            <person name="Kono T."/>
            <person name="Mallez S."/>
            <person name="Becker A."/>
            <person name="Gohl D.M."/>
            <person name="Silverstein K.A.T."/>
            <person name="Koren S."/>
            <person name="Bechman K.B."/>
            <person name="Herman A."/>
            <person name="Abrahante J.E."/>
            <person name="Garbe J."/>
        </authorList>
    </citation>
    <scope>NUCLEOTIDE SEQUENCE</scope>
    <source>
        <strain evidence="1">Duluth1</strain>
        <tissue evidence="1">Whole animal</tissue>
    </source>
</reference>
<evidence type="ECO:0000313" key="1">
    <source>
        <dbReference type="EMBL" id="KAH3819566.1"/>
    </source>
</evidence>
<comment type="caution">
    <text evidence="1">The sequence shown here is derived from an EMBL/GenBank/DDBJ whole genome shotgun (WGS) entry which is preliminary data.</text>
</comment>
<sequence length="166" mass="18994">MFSPRYLSPSPGGHVFQQTGSIFELIPDIIKTNVLTMFHDDWTLNRKNSPPPGGHVFQPTNIIGTNLLTMLHIIRQQMWTLEKNAPPPGSEVFQATPTIFELVHDIIGTILLTKFHDDRTINVATRVLTRKNALQADGHVFWPTRTIFKHVHDIIDTYLLNKFQED</sequence>
<accession>A0A9D4GQA2</accession>
<dbReference type="EMBL" id="JAIWYP010000005">
    <property type="protein sequence ID" value="KAH3819566.1"/>
    <property type="molecule type" value="Genomic_DNA"/>
</dbReference>